<dbReference type="InterPro" id="IPR039975">
    <property type="entry name" value="IFT52"/>
</dbReference>
<evidence type="ECO:0000256" key="1">
    <source>
        <dbReference type="SAM" id="MobiDB-lite"/>
    </source>
</evidence>
<protein>
    <submittedName>
        <fullName evidence="5">Uncharacterized protein</fullName>
    </submittedName>
</protein>
<dbReference type="GO" id="GO:0005814">
    <property type="term" value="C:centriole"/>
    <property type="evidence" value="ECO:0007669"/>
    <property type="project" value="TreeGrafter"/>
</dbReference>
<dbReference type="Pfam" id="PF23352">
    <property type="entry name" value="IFT52_central"/>
    <property type="match status" value="1"/>
</dbReference>
<name>A0A9D3Y8U4_DREPO</name>
<dbReference type="GO" id="GO:0005929">
    <property type="term" value="C:cilium"/>
    <property type="evidence" value="ECO:0007669"/>
    <property type="project" value="TreeGrafter"/>
</dbReference>
<dbReference type="InterPro" id="IPR055458">
    <property type="entry name" value="IFT52_GIFT"/>
</dbReference>
<evidence type="ECO:0000313" key="6">
    <source>
        <dbReference type="Proteomes" id="UP000828390"/>
    </source>
</evidence>
<dbReference type="PANTHER" id="PTHR12969:SF7">
    <property type="entry name" value="INTRAFLAGELLAR TRANSPORT PROTEIN 52 HOMOLOG"/>
    <property type="match status" value="1"/>
</dbReference>
<dbReference type="AlphaFoldDB" id="A0A9D3Y8U4"/>
<dbReference type="GO" id="GO:0042073">
    <property type="term" value="P:intraciliary transport"/>
    <property type="evidence" value="ECO:0007669"/>
    <property type="project" value="TreeGrafter"/>
</dbReference>
<feature type="region of interest" description="Disordered" evidence="1">
    <location>
        <begin position="447"/>
        <end position="483"/>
    </location>
</feature>
<dbReference type="Pfam" id="PF23355">
    <property type="entry name" value="IFT52_GIFT"/>
    <property type="match status" value="1"/>
</dbReference>
<dbReference type="InterPro" id="IPR048643">
    <property type="entry name" value="Itf52_C"/>
</dbReference>
<gene>
    <name evidence="5" type="ORF">DPMN_081446</name>
</gene>
<dbReference type="CDD" id="cd23683">
    <property type="entry name" value="IFT52_CTD"/>
    <property type="match status" value="1"/>
</dbReference>
<comment type="caution">
    <text evidence="5">The sequence shown here is derived from an EMBL/GenBank/DDBJ whole genome shotgun (WGS) entry which is preliminary data.</text>
</comment>
<feature type="domain" description="IFT52 central" evidence="3">
    <location>
        <begin position="703"/>
        <end position="783"/>
    </location>
</feature>
<organism evidence="5 6">
    <name type="scientific">Dreissena polymorpha</name>
    <name type="common">Zebra mussel</name>
    <name type="synonym">Mytilus polymorpha</name>
    <dbReference type="NCBI Taxonomy" id="45954"/>
    <lineage>
        <taxon>Eukaryota</taxon>
        <taxon>Metazoa</taxon>
        <taxon>Spiralia</taxon>
        <taxon>Lophotrochozoa</taxon>
        <taxon>Mollusca</taxon>
        <taxon>Bivalvia</taxon>
        <taxon>Autobranchia</taxon>
        <taxon>Heteroconchia</taxon>
        <taxon>Euheterodonta</taxon>
        <taxon>Imparidentia</taxon>
        <taxon>Neoheterodontei</taxon>
        <taxon>Myida</taxon>
        <taxon>Dreissenoidea</taxon>
        <taxon>Dreissenidae</taxon>
        <taxon>Dreissena</taxon>
    </lineage>
</organism>
<evidence type="ECO:0000259" key="2">
    <source>
        <dbReference type="Pfam" id="PF21178"/>
    </source>
</evidence>
<dbReference type="Pfam" id="PF21178">
    <property type="entry name" value="Itf52_C"/>
    <property type="match status" value="1"/>
</dbReference>
<feature type="domain" description="IFT52 GIFT" evidence="4">
    <location>
        <begin position="473"/>
        <end position="687"/>
    </location>
</feature>
<proteinExistence type="predicted"/>
<reference evidence="5" key="1">
    <citation type="journal article" date="2019" name="bioRxiv">
        <title>The Genome of the Zebra Mussel, Dreissena polymorpha: A Resource for Invasive Species Research.</title>
        <authorList>
            <person name="McCartney M.A."/>
            <person name="Auch B."/>
            <person name="Kono T."/>
            <person name="Mallez S."/>
            <person name="Zhang Y."/>
            <person name="Obille A."/>
            <person name="Becker A."/>
            <person name="Abrahante J.E."/>
            <person name="Garbe J."/>
            <person name="Badalamenti J.P."/>
            <person name="Herman A."/>
            <person name="Mangelson H."/>
            <person name="Liachko I."/>
            <person name="Sullivan S."/>
            <person name="Sone E.D."/>
            <person name="Koren S."/>
            <person name="Silverstein K.A.T."/>
            <person name="Beckman K.B."/>
            <person name="Gohl D.M."/>
        </authorList>
    </citation>
    <scope>NUCLEOTIDE SEQUENCE</scope>
    <source>
        <strain evidence="5">Duluth1</strain>
        <tissue evidence="5">Whole animal</tissue>
    </source>
</reference>
<dbReference type="EMBL" id="JAIWYP010000016">
    <property type="protein sequence ID" value="KAH3694007.1"/>
    <property type="molecule type" value="Genomic_DNA"/>
</dbReference>
<feature type="compositionally biased region" description="Polar residues" evidence="1">
    <location>
        <begin position="449"/>
        <end position="467"/>
    </location>
</feature>
<dbReference type="Proteomes" id="UP000828390">
    <property type="component" value="Unassembled WGS sequence"/>
</dbReference>
<feature type="compositionally biased region" description="Basic and acidic residues" evidence="1">
    <location>
        <begin position="470"/>
        <end position="483"/>
    </location>
</feature>
<feature type="domain" description="Intraflagellar transport protein 52 C-terminal" evidence="2">
    <location>
        <begin position="794"/>
        <end position="845"/>
    </location>
</feature>
<sequence>MTDSETALNTRPVVSRGSVSLQSIALPELLSNWFTSPAEVTGHQKLHSMTDSETALNTRPVVSRGSVSLQSIALPELLSNWFTSPAEVTGHQKLHSMTDSETALNTRPVVSRGSVSLQSIALPELLSNWFTSPAEVTGHQKLHSMTDSETALNTRPVVSRGSVSLQSIALPELLSNWFTSPAEVTGHQKLHSMTDSETALNTRPVVSRGSVSLQSIALPELLSNWFTSPAEVTGHQKLHSMTDSETALNTRPVVSRGSVSLQSIALPELLSNWFTSPAEVTGHQKLHSMTDSETALNTRPVVSRGSVSLQSIALPELLSNWFTSPAEVTGHQKLHSMTDSETALNTRPVVSRGSVSLQSIALPELLSNWFTSPAEVTGHQKLHSMTDSETALNTRPVVSRGSVSLQSIALPELLSNWFTSPAEVTGHQKLHSMTDSETALNTRPVVSRGSVSLQHPGQTDTFRSLSETELEPRNHRSSNKEEITDEKLAGTRIFVLAGSRDKFSAAEFDSMKRYLDTGGSILVMAGEGGESRFDTNINFFLEEFGINVNSDAVVRTSYYKYFHPKECLISNGVLNRAISQAAGKSVGFGSEDENNAQALQFLYPYGATLSAMKPAVAVLSTGTVSFPLNRPVCAMYSHKGSGKLVVLGSAHMFSDQYIDKEENSKILDVLLQFLTTDDIKFNVIDADAPEISDYNMLPDVAKISEHLKTCLQESDDIPRDITTLFDNSLFKLDTSLVPKAIKAYEQLNTKHEPLTLITPQFETPLPPLNPAVFPPQFRELPAPCLDLFDLDEQFSSEKVRLAQQTNKCSDDDLEYYVRECGDILGVTTNLAQDKRDAKHILEYIFTQVVEFKKLNQERDFDQAQYGNGGGGAEAMY</sequence>
<dbReference type="GO" id="GO:0060271">
    <property type="term" value="P:cilium assembly"/>
    <property type="evidence" value="ECO:0007669"/>
    <property type="project" value="TreeGrafter"/>
</dbReference>
<evidence type="ECO:0000259" key="3">
    <source>
        <dbReference type="Pfam" id="PF23352"/>
    </source>
</evidence>
<dbReference type="PANTHER" id="PTHR12969">
    <property type="entry name" value="NGD5/OSM-6/IFT52"/>
    <property type="match status" value="1"/>
</dbReference>
<keyword evidence="6" id="KW-1185">Reference proteome</keyword>
<reference evidence="5" key="2">
    <citation type="submission" date="2020-11" db="EMBL/GenBank/DDBJ databases">
        <authorList>
            <person name="McCartney M.A."/>
            <person name="Auch B."/>
            <person name="Kono T."/>
            <person name="Mallez S."/>
            <person name="Becker A."/>
            <person name="Gohl D.M."/>
            <person name="Silverstein K.A.T."/>
            <person name="Koren S."/>
            <person name="Bechman K.B."/>
            <person name="Herman A."/>
            <person name="Abrahante J.E."/>
            <person name="Garbe J."/>
        </authorList>
    </citation>
    <scope>NUCLEOTIDE SEQUENCE</scope>
    <source>
        <strain evidence="5">Duluth1</strain>
        <tissue evidence="5">Whole animal</tissue>
    </source>
</reference>
<accession>A0A9D3Y8U4</accession>
<dbReference type="Gene3D" id="6.10.250.2800">
    <property type="match status" value="1"/>
</dbReference>
<evidence type="ECO:0000313" key="5">
    <source>
        <dbReference type="EMBL" id="KAH3694007.1"/>
    </source>
</evidence>
<dbReference type="GO" id="GO:0030992">
    <property type="term" value="C:intraciliary transport particle B"/>
    <property type="evidence" value="ECO:0007669"/>
    <property type="project" value="TreeGrafter"/>
</dbReference>
<dbReference type="InterPro" id="IPR055460">
    <property type="entry name" value="IFT52_central"/>
</dbReference>
<evidence type="ECO:0000259" key="4">
    <source>
        <dbReference type="Pfam" id="PF23355"/>
    </source>
</evidence>